<dbReference type="InterPro" id="IPR035906">
    <property type="entry name" value="MetI-like_sf"/>
</dbReference>
<keyword evidence="6 7" id="KW-0472">Membrane</keyword>
<keyword evidence="2 7" id="KW-0813">Transport</keyword>
<dbReference type="Proteomes" id="UP000236910">
    <property type="component" value="Unassembled WGS sequence"/>
</dbReference>
<evidence type="ECO:0000256" key="3">
    <source>
        <dbReference type="ARBA" id="ARBA00022475"/>
    </source>
</evidence>
<feature type="transmembrane region" description="Helical" evidence="7">
    <location>
        <begin position="12"/>
        <end position="36"/>
    </location>
</feature>
<dbReference type="Gene3D" id="1.10.3720.10">
    <property type="entry name" value="MetI-like"/>
    <property type="match status" value="1"/>
</dbReference>
<feature type="transmembrane region" description="Helical" evidence="7">
    <location>
        <begin position="102"/>
        <end position="121"/>
    </location>
</feature>
<evidence type="ECO:0000259" key="8">
    <source>
        <dbReference type="PROSITE" id="PS50928"/>
    </source>
</evidence>
<dbReference type="GO" id="GO:0005886">
    <property type="term" value="C:plasma membrane"/>
    <property type="evidence" value="ECO:0007669"/>
    <property type="project" value="UniProtKB-SubCell"/>
</dbReference>
<feature type="domain" description="ABC transmembrane type-1" evidence="8">
    <location>
        <begin position="66"/>
        <end position="279"/>
    </location>
</feature>
<dbReference type="GO" id="GO:0055085">
    <property type="term" value="P:transmembrane transport"/>
    <property type="evidence" value="ECO:0007669"/>
    <property type="project" value="InterPro"/>
</dbReference>
<gene>
    <name evidence="9" type="ORF">C0175_00840</name>
</gene>
<dbReference type="CDD" id="cd06261">
    <property type="entry name" value="TM_PBP2"/>
    <property type="match status" value="1"/>
</dbReference>
<accession>A0A2J6X9E7</accession>
<organism evidence="9 10">
    <name type="scientific">Caldisericum exile</name>
    <dbReference type="NCBI Taxonomy" id="693075"/>
    <lineage>
        <taxon>Bacteria</taxon>
        <taxon>Pseudomonadati</taxon>
        <taxon>Caldisericota/Cryosericota group</taxon>
        <taxon>Caldisericota</taxon>
        <taxon>Caldisericia</taxon>
        <taxon>Caldisericales</taxon>
        <taxon>Caldisericaceae</taxon>
        <taxon>Caldisericum</taxon>
    </lineage>
</organism>
<dbReference type="PANTHER" id="PTHR30193:SF37">
    <property type="entry name" value="INNER MEMBRANE ABC TRANSPORTER PERMEASE PROTEIN YCJO"/>
    <property type="match status" value="1"/>
</dbReference>
<dbReference type="InterPro" id="IPR000515">
    <property type="entry name" value="MetI-like"/>
</dbReference>
<dbReference type="SUPFAM" id="SSF161098">
    <property type="entry name" value="MetI-like"/>
    <property type="match status" value="1"/>
</dbReference>
<evidence type="ECO:0000256" key="5">
    <source>
        <dbReference type="ARBA" id="ARBA00022989"/>
    </source>
</evidence>
<dbReference type="Pfam" id="PF00528">
    <property type="entry name" value="BPD_transp_1"/>
    <property type="match status" value="1"/>
</dbReference>
<evidence type="ECO:0000256" key="2">
    <source>
        <dbReference type="ARBA" id="ARBA00022448"/>
    </source>
</evidence>
<comment type="caution">
    <text evidence="9">The sequence shown here is derived from an EMBL/GenBank/DDBJ whole genome shotgun (WGS) entry which is preliminary data.</text>
</comment>
<comment type="subcellular location">
    <subcellularLocation>
        <location evidence="1 7">Cell membrane</location>
        <topology evidence="1 7">Multi-pass membrane protein</topology>
    </subcellularLocation>
</comment>
<evidence type="ECO:0000256" key="4">
    <source>
        <dbReference type="ARBA" id="ARBA00022692"/>
    </source>
</evidence>
<name>A0A2J6X9E7_9BACT</name>
<feature type="transmembrane region" description="Helical" evidence="7">
    <location>
        <begin position="70"/>
        <end position="90"/>
    </location>
</feature>
<dbReference type="InterPro" id="IPR051393">
    <property type="entry name" value="ABC_transporter_permease"/>
</dbReference>
<keyword evidence="3" id="KW-1003">Cell membrane</keyword>
<sequence length="290" mass="32363">MRLRKFIPYIFLAPAFSIFLIFIIYPGILGFIVSMYRTPYSFGPSTFVGFNNYFSVFKSPGFLESLERTFLFSALEIPTIYFISLGLALLMTSPSVKAKSVLRVFFFLPSVLSGVITALIWDWMLNYDFGFVNNLFTVLGLKNLPFLLNPNYAFISLVLIMSWAVSGFFMVIFIAGIQSIPTELYEAAEIDGASTLEKFAFITLPMLKPTSILVVILSTIQSMQLFDIPFVLTGGGPGEATTFAVEKVYNTAFINLNMGLASAMSFILFLIFLAIGILQFKVSREGQFLA</sequence>
<comment type="similarity">
    <text evidence="7">Belongs to the binding-protein-dependent transport system permease family.</text>
</comment>
<keyword evidence="4 7" id="KW-0812">Transmembrane</keyword>
<evidence type="ECO:0000313" key="10">
    <source>
        <dbReference type="Proteomes" id="UP000236910"/>
    </source>
</evidence>
<feature type="transmembrane region" description="Helical" evidence="7">
    <location>
        <begin position="252"/>
        <end position="278"/>
    </location>
</feature>
<evidence type="ECO:0000256" key="7">
    <source>
        <dbReference type="RuleBase" id="RU363032"/>
    </source>
</evidence>
<keyword evidence="5 7" id="KW-1133">Transmembrane helix</keyword>
<evidence type="ECO:0000256" key="6">
    <source>
        <dbReference type="ARBA" id="ARBA00023136"/>
    </source>
</evidence>
<dbReference type="PROSITE" id="PS50928">
    <property type="entry name" value="ABC_TM1"/>
    <property type="match status" value="1"/>
</dbReference>
<protein>
    <submittedName>
        <fullName evidence="9">Sugar ABC transporter permease</fullName>
    </submittedName>
</protein>
<dbReference type="AlphaFoldDB" id="A0A2J6X9E7"/>
<evidence type="ECO:0000256" key="1">
    <source>
        <dbReference type="ARBA" id="ARBA00004651"/>
    </source>
</evidence>
<dbReference type="PANTHER" id="PTHR30193">
    <property type="entry name" value="ABC TRANSPORTER PERMEASE PROTEIN"/>
    <property type="match status" value="1"/>
</dbReference>
<proteinExistence type="inferred from homology"/>
<reference evidence="9 10" key="1">
    <citation type="submission" date="2018-01" db="EMBL/GenBank/DDBJ databases">
        <title>Metagenomic assembled genomes from two thermal pools in the Uzon Caldera, Kamchatka, Russia.</title>
        <authorList>
            <person name="Wilkins L."/>
            <person name="Ettinger C."/>
        </authorList>
    </citation>
    <scope>NUCLEOTIDE SEQUENCE [LARGE SCALE GENOMIC DNA]</scope>
    <source>
        <strain evidence="9">ARK-10</strain>
    </source>
</reference>
<dbReference type="EMBL" id="PNIX01000050">
    <property type="protein sequence ID" value="PMP83977.1"/>
    <property type="molecule type" value="Genomic_DNA"/>
</dbReference>
<feature type="transmembrane region" description="Helical" evidence="7">
    <location>
        <begin position="152"/>
        <end position="175"/>
    </location>
</feature>
<evidence type="ECO:0000313" key="9">
    <source>
        <dbReference type="EMBL" id="PMP83977.1"/>
    </source>
</evidence>